<evidence type="ECO:0000259" key="7">
    <source>
        <dbReference type="PROSITE" id="PS51837"/>
    </source>
</evidence>
<comment type="subcellular location">
    <subcellularLocation>
        <location evidence="1">Membrane</location>
        <topology evidence="1">Peripheral membrane protein</topology>
    </subcellularLocation>
</comment>
<dbReference type="EMBL" id="KN833098">
    <property type="protein sequence ID" value="KIM72973.1"/>
    <property type="molecule type" value="Genomic_DNA"/>
</dbReference>
<evidence type="ECO:0000256" key="6">
    <source>
        <dbReference type="SAM" id="Phobius"/>
    </source>
</evidence>
<evidence type="ECO:0000256" key="5">
    <source>
        <dbReference type="ARBA" id="ARBA00023136"/>
    </source>
</evidence>
<accession>A0A0C3AGP0</accession>
<evidence type="ECO:0000313" key="8">
    <source>
        <dbReference type="EMBL" id="KIM72973.1"/>
    </source>
</evidence>
<reference evidence="9" key="2">
    <citation type="submission" date="2015-01" db="EMBL/GenBank/DDBJ databases">
        <title>Evolutionary Origins and Diversification of the Mycorrhizal Mutualists.</title>
        <authorList>
            <consortium name="DOE Joint Genome Institute"/>
            <consortium name="Mycorrhizal Genomics Consortium"/>
            <person name="Kohler A."/>
            <person name="Kuo A."/>
            <person name="Nagy L.G."/>
            <person name="Floudas D."/>
            <person name="Copeland A."/>
            <person name="Barry K.W."/>
            <person name="Cichocki N."/>
            <person name="Veneault-Fourrey C."/>
            <person name="LaButti K."/>
            <person name="Lindquist E.A."/>
            <person name="Lipzen A."/>
            <person name="Lundell T."/>
            <person name="Morin E."/>
            <person name="Murat C."/>
            <person name="Riley R."/>
            <person name="Ohm R."/>
            <person name="Sun H."/>
            <person name="Tunlid A."/>
            <person name="Henrissat B."/>
            <person name="Grigoriev I.V."/>
            <person name="Hibbett D.S."/>
            <person name="Martin F."/>
        </authorList>
    </citation>
    <scope>NUCLEOTIDE SEQUENCE [LARGE SCALE GENOMIC DNA]</scope>
    <source>
        <strain evidence="9">F 1598</strain>
    </source>
</reference>
<dbReference type="GO" id="GO:0016020">
    <property type="term" value="C:membrane"/>
    <property type="evidence" value="ECO:0007669"/>
    <property type="project" value="UniProtKB-SubCell"/>
</dbReference>
<evidence type="ECO:0000313" key="9">
    <source>
        <dbReference type="Proteomes" id="UP000054166"/>
    </source>
</evidence>
<keyword evidence="4" id="KW-0862">Zinc</keyword>
<name>A0A0C3AGP0_PILCF</name>
<keyword evidence="5 6" id="KW-0472">Membrane</keyword>
<dbReference type="AlphaFoldDB" id="A0A0C3AGP0"/>
<proteinExistence type="inferred from homology"/>
<dbReference type="InParanoid" id="A0A0C3AGP0"/>
<dbReference type="Pfam" id="PF10601">
    <property type="entry name" value="zf-LITAF-like"/>
    <property type="match status" value="1"/>
</dbReference>
<dbReference type="InterPro" id="IPR037519">
    <property type="entry name" value="LITAF_fam"/>
</dbReference>
<keyword evidence="6" id="KW-0812">Transmembrane</keyword>
<comment type="similarity">
    <text evidence="2">Belongs to the CDIP1/LITAF family.</text>
</comment>
<dbReference type="PROSITE" id="PS51837">
    <property type="entry name" value="LITAF"/>
    <property type="match status" value="1"/>
</dbReference>
<keyword evidence="6" id="KW-1133">Transmembrane helix</keyword>
<dbReference type="GO" id="GO:0008270">
    <property type="term" value="F:zinc ion binding"/>
    <property type="evidence" value="ECO:0007669"/>
    <property type="project" value="TreeGrafter"/>
</dbReference>
<feature type="domain" description="LITAF" evidence="7">
    <location>
        <begin position="1"/>
        <end position="80"/>
    </location>
</feature>
<keyword evidence="9" id="KW-1185">Reference proteome</keyword>
<dbReference type="SMART" id="SM00714">
    <property type="entry name" value="LITAF"/>
    <property type="match status" value="1"/>
</dbReference>
<feature type="transmembrane region" description="Helical" evidence="6">
    <location>
        <begin position="38"/>
        <end position="57"/>
    </location>
</feature>
<dbReference type="PANTHER" id="PTHR23292:SF6">
    <property type="entry name" value="FI16602P1-RELATED"/>
    <property type="match status" value="1"/>
</dbReference>
<protein>
    <recommendedName>
        <fullName evidence="7">LITAF domain-containing protein</fullName>
    </recommendedName>
</protein>
<dbReference type="Proteomes" id="UP000054166">
    <property type="component" value="Unassembled WGS sequence"/>
</dbReference>
<dbReference type="HOGENOM" id="CLU_095549_1_4_1"/>
<dbReference type="InterPro" id="IPR006629">
    <property type="entry name" value="LITAF"/>
</dbReference>
<gene>
    <name evidence="8" type="ORF">PILCRDRAFT_44521</name>
</gene>
<evidence type="ECO:0000256" key="2">
    <source>
        <dbReference type="ARBA" id="ARBA00005975"/>
    </source>
</evidence>
<evidence type="ECO:0000256" key="4">
    <source>
        <dbReference type="ARBA" id="ARBA00022833"/>
    </source>
</evidence>
<keyword evidence="3" id="KW-0479">Metal-binding</keyword>
<dbReference type="OrthoDB" id="3055433at2759"/>
<organism evidence="8 9">
    <name type="scientific">Piloderma croceum (strain F 1598)</name>
    <dbReference type="NCBI Taxonomy" id="765440"/>
    <lineage>
        <taxon>Eukaryota</taxon>
        <taxon>Fungi</taxon>
        <taxon>Dikarya</taxon>
        <taxon>Basidiomycota</taxon>
        <taxon>Agaricomycotina</taxon>
        <taxon>Agaricomycetes</taxon>
        <taxon>Agaricomycetidae</taxon>
        <taxon>Atheliales</taxon>
        <taxon>Atheliaceae</taxon>
        <taxon>Piloderma</taxon>
    </lineage>
</organism>
<sequence length="89" mass="9943">FYSSVPLTNLGEASAPTDCPMCRNHVMTSTNHEVGNTMHMYAVGFCLFTGFGFIPYLMTLTKDVKHNCGCCGAHLATWYHNRHTIVHAY</sequence>
<evidence type="ECO:0000256" key="3">
    <source>
        <dbReference type="ARBA" id="ARBA00022723"/>
    </source>
</evidence>
<reference evidence="8 9" key="1">
    <citation type="submission" date="2014-04" db="EMBL/GenBank/DDBJ databases">
        <authorList>
            <consortium name="DOE Joint Genome Institute"/>
            <person name="Kuo A."/>
            <person name="Tarkka M."/>
            <person name="Buscot F."/>
            <person name="Kohler A."/>
            <person name="Nagy L.G."/>
            <person name="Floudas D."/>
            <person name="Copeland A."/>
            <person name="Barry K.W."/>
            <person name="Cichocki N."/>
            <person name="Veneault-Fourrey C."/>
            <person name="LaButti K."/>
            <person name="Lindquist E.A."/>
            <person name="Lipzen A."/>
            <person name="Lundell T."/>
            <person name="Morin E."/>
            <person name="Murat C."/>
            <person name="Sun H."/>
            <person name="Tunlid A."/>
            <person name="Henrissat B."/>
            <person name="Grigoriev I.V."/>
            <person name="Hibbett D.S."/>
            <person name="Martin F."/>
            <person name="Nordberg H.P."/>
            <person name="Cantor M.N."/>
            <person name="Hua S.X."/>
        </authorList>
    </citation>
    <scope>NUCLEOTIDE SEQUENCE [LARGE SCALE GENOMIC DNA]</scope>
    <source>
        <strain evidence="8 9">F 1598</strain>
    </source>
</reference>
<feature type="non-terminal residue" evidence="8">
    <location>
        <position position="89"/>
    </location>
</feature>
<feature type="non-terminal residue" evidence="8">
    <location>
        <position position="1"/>
    </location>
</feature>
<dbReference type="STRING" id="765440.A0A0C3AGP0"/>
<evidence type="ECO:0000256" key="1">
    <source>
        <dbReference type="ARBA" id="ARBA00004170"/>
    </source>
</evidence>
<dbReference type="PANTHER" id="PTHR23292">
    <property type="entry name" value="LIPOPOLYSACCHARIDE-INDUCED TUMOR NECROSIS FACTOR-ALPHA FACTOR"/>
    <property type="match status" value="1"/>
</dbReference>